<evidence type="ECO:0000256" key="3">
    <source>
        <dbReference type="ARBA" id="ARBA00004370"/>
    </source>
</evidence>
<dbReference type="PANTHER" id="PTHR48182:SF2">
    <property type="entry name" value="PROTEIN SERAC1"/>
    <property type="match status" value="1"/>
</dbReference>
<evidence type="ECO:0000256" key="6">
    <source>
        <dbReference type="ARBA" id="ARBA00023136"/>
    </source>
</evidence>
<keyword evidence="6" id="KW-0472">Membrane</keyword>
<keyword evidence="8" id="KW-1185">Reference proteome</keyword>
<protein>
    <submittedName>
        <fullName evidence="7">Uncharacterized protein</fullName>
    </submittedName>
</protein>
<dbReference type="InterPro" id="IPR029058">
    <property type="entry name" value="AB_hydrolase_fold"/>
</dbReference>
<evidence type="ECO:0000256" key="5">
    <source>
        <dbReference type="ARBA" id="ARBA00023128"/>
    </source>
</evidence>
<keyword evidence="5" id="KW-0496">Mitochondrion</keyword>
<dbReference type="Gene3D" id="3.40.50.1820">
    <property type="entry name" value="alpha/beta hydrolase"/>
    <property type="match status" value="1"/>
</dbReference>
<comment type="subcellular location">
    <subcellularLocation>
        <location evidence="2">Endoplasmic reticulum</location>
    </subcellularLocation>
    <subcellularLocation>
        <location evidence="3">Membrane</location>
    </subcellularLocation>
    <subcellularLocation>
        <location evidence="1">Mitochondrion</location>
    </subcellularLocation>
</comment>
<dbReference type="GO" id="GO:0016020">
    <property type="term" value="C:membrane"/>
    <property type="evidence" value="ECO:0007669"/>
    <property type="project" value="UniProtKB-SubCell"/>
</dbReference>
<dbReference type="Proteomes" id="UP000799777">
    <property type="component" value="Unassembled WGS sequence"/>
</dbReference>
<evidence type="ECO:0000313" key="8">
    <source>
        <dbReference type="Proteomes" id="UP000799777"/>
    </source>
</evidence>
<dbReference type="PANTHER" id="PTHR48182">
    <property type="entry name" value="PROTEIN SERAC1"/>
    <property type="match status" value="1"/>
</dbReference>
<gene>
    <name evidence="7" type="ORF">EK21DRAFT_84144</name>
</gene>
<evidence type="ECO:0000313" key="7">
    <source>
        <dbReference type="EMBL" id="KAF2035728.1"/>
    </source>
</evidence>
<name>A0A9P4HJW6_9PLEO</name>
<comment type="caution">
    <text evidence="7">The sequence shown here is derived from an EMBL/GenBank/DDBJ whole genome shotgun (WGS) entry which is preliminary data.</text>
</comment>
<dbReference type="SUPFAM" id="SSF53474">
    <property type="entry name" value="alpha/beta-Hydrolases"/>
    <property type="match status" value="1"/>
</dbReference>
<evidence type="ECO:0000256" key="4">
    <source>
        <dbReference type="ARBA" id="ARBA00022824"/>
    </source>
</evidence>
<dbReference type="AlphaFoldDB" id="A0A9P4HJW6"/>
<keyword evidence="4" id="KW-0256">Endoplasmic reticulum</keyword>
<organism evidence="7 8">
    <name type="scientific">Setomelanomma holmii</name>
    <dbReference type="NCBI Taxonomy" id="210430"/>
    <lineage>
        <taxon>Eukaryota</taxon>
        <taxon>Fungi</taxon>
        <taxon>Dikarya</taxon>
        <taxon>Ascomycota</taxon>
        <taxon>Pezizomycotina</taxon>
        <taxon>Dothideomycetes</taxon>
        <taxon>Pleosporomycetidae</taxon>
        <taxon>Pleosporales</taxon>
        <taxon>Pleosporineae</taxon>
        <taxon>Phaeosphaeriaceae</taxon>
        <taxon>Setomelanomma</taxon>
    </lineage>
</organism>
<reference evidence="7" key="1">
    <citation type="journal article" date="2020" name="Stud. Mycol.">
        <title>101 Dothideomycetes genomes: a test case for predicting lifestyles and emergence of pathogens.</title>
        <authorList>
            <person name="Haridas S."/>
            <person name="Albert R."/>
            <person name="Binder M."/>
            <person name="Bloem J."/>
            <person name="Labutti K."/>
            <person name="Salamov A."/>
            <person name="Andreopoulos B."/>
            <person name="Baker S."/>
            <person name="Barry K."/>
            <person name="Bills G."/>
            <person name="Bluhm B."/>
            <person name="Cannon C."/>
            <person name="Castanera R."/>
            <person name="Culley D."/>
            <person name="Daum C."/>
            <person name="Ezra D."/>
            <person name="Gonzalez J."/>
            <person name="Henrissat B."/>
            <person name="Kuo A."/>
            <person name="Liang C."/>
            <person name="Lipzen A."/>
            <person name="Lutzoni F."/>
            <person name="Magnuson J."/>
            <person name="Mondo S."/>
            <person name="Nolan M."/>
            <person name="Ohm R."/>
            <person name="Pangilinan J."/>
            <person name="Park H.-J."/>
            <person name="Ramirez L."/>
            <person name="Alfaro M."/>
            <person name="Sun H."/>
            <person name="Tritt A."/>
            <person name="Yoshinaga Y."/>
            <person name="Zwiers L.-H."/>
            <person name="Turgeon B."/>
            <person name="Goodwin S."/>
            <person name="Spatafora J."/>
            <person name="Crous P."/>
            <person name="Grigoriev I."/>
        </authorList>
    </citation>
    <scope>NUCLEOTIDE SEQUENCE</scope>
    <source>
        <strain evidence="7">CBS 110217</strain>
    </source>
</reference>
<dbReference type="EMBL" id="ML978156">
    <property type="protein sequence ID" value="KAF2035728.1"/>
    <property type="molecule type" value="Genomic_DNA"/>
</dbReference>
<dbReference type="OrthoDB" id="427518at2759"/>
<evidence type="ECO:0000256" key="1">
    <source>
        <dbReference type="ARBA" id="ARBA00004173"/>
    </source>
</evidence>
<sequence>MASAHDLKVWYQPEQPDKAEVDIVFVHGLRGGRESTWTKEEVLWPSELLKVDIKNSRIIGFGYDSGITDRPIVTVGHSLGGLVLAQVMYGGDQAGSGDSIHAISSKIIGMLFLGTPFYGSPSATWAESFRRVLGLVLKDTDQNTLKALAPDSQLLKSLRDGFPEAIRKRNESDAKVKVRFCFEKWKTQGILVVPEDNAKYPGVGGPAIPIEANHINICKFANEEDPNYKKVKKLIVDLMAPAATAEEAKGGDNISFVNHGHVANNVMKGNMPIENQVFNYGPLGKERNDEEEDEG</sequence>
<dbReference type="GO" id="GO:0005783">
    <property type="term" value="C:endoplasmic reticulum"/>
    <property type="evidence" value="ECO:0007669"/>
    <property type="project" value="UniProtKB-SubCell"/>
</dbReference>
<dbReference type="GO" id="GO:0005739">
    <property type="term" value="C:mitochondrion"/>
    <property type="evidence" value="ECO:0007669"/>
    <property type="project" value="UniProtKB-SubCell"/>
</dbReference>
<accession>A0A9P4HJW6</accession>
<evidence type="ECO:0000256" key="2">
    <source>
        <dbReference type="ARBA" id="ARBA00004240"/>
    </source>
</evidence>
<proteinExistence type="predicted"/>
<dbReference type="InterPro" id="IPR052374">
    <property type="entry name" value="SERAC1"/>
</dbReference>